<keyword evidence="1" id="KW-0732">Signal</keyword>
<dbReference type="InterPro" id="IPR056511">
    <property type="entry name" value="IDM1_C"/>
</dbReference>
<accession>A0A453G9X7</accession>
<evidence type="ECO:0000256" key="1">
    <source>
        <dbReference type="SAM" id="SignalP"/>
    </source>
</evidence>
<proteinExistence type="predicted"/>
<dbReference type="Gramene" id="AET3Gv20930700.13">
    <property type="protein sequence ID" value="AET3Gv20930700.13"/>
    <property type="gene ID" value="AET3Gv20930700"/>
</dbReference>
<dbReference type="Pfam" id="PF23209">
    <property type="entry name" value="IDM1_C"/>
    <property type="match status" value="1"/>
</dbReference>
<protein>
    <recommendedName>
        <fullName evidence="2">Increased DNA methylation 1 C-terminal domain-containing protein</fullName>
    </recommendedName>
</protein>
<reference evidence="3" key="3">
    <citation type="journal article" date="2017" name="Nature">
        <title>Genome sequence of the progenitor of the wheat D genome Aegilops tauschii.</title>
        <authorList>
            <person name="Luo M.C."/>
            <person name="Gu Y.Q."/>
            <person name="Puiu D."/>
            <person name="Wang H."/>
            <person name="Twardziok S.O."/>
            <person name="Deal K.R."/>
            <person name="Huo N."/>
            <person name="Zhu T."/>
            <person name="Wang L."/>
            <person name="Wang Y."/>
            <person name="McGuire P.E."/>
            <person name="Liu S."/>
            <person name="Long H."/>
            <person name="Ramasamy R.K."/>
            <person name="Rodriguez J.C."/>
            <person name="Van S.L."/>
            <person name="Yuan L."/>
            <person name="Wang Z."/>
            <person name="Xia Z."/>
            <person name="Xiao L."/>
            <person name="Anderson O.D."/>
            <person name="Ouyang S."/>
            <person name="Liang Y."/>
            <person name="Zimin A.V."/>
            <person name="Pertea G."/>
            <person name="Qi P."/>
            <person name="Bennetzen J.L."/>
            <person name="Dai X."/>
            <person name="Dawson M.W."/>
            <person name="Muller H.G."/>
            <person name="Kugler K."/>
            <person name="Rivarola-Duarte L."/>
            <person name="Spannagl M."/>
            <person name="Mayer K.F.X."/>
            <person name="Lu F.H."/>
            <person name="Bevan M.W."/>
            <person name="Leroy P."/>
            <person name="Li P."/>
            <person name="You F.M."/>
            <person name="Sun Q."/>
            <person name="Liu Z."/>
            <person name="Lyons E."/>
            <person name="Wicker T."/>
            <person name="Salzberg S.L."/>
            <person name="Devos K.M."/>
            <person name="Dvorak J."/>
        </authorList>
    </citation>
    <scope>NUCLEOTIDE SEQUENCE [LARGE SCALE GENOMIC DNA]</scope>
    <source>
        <strain evidence="3">cv. AL8/78</strain>
    </source>
</reference>
<reference evidence="3" key="5">
    <citation type="journal article" date="2021" name="G3 (Bethesda)">
        <title>Aegilops tauschii genome assembly Aet v5.0 features greater sequence contiguity and improved annotation.</title>
        <authorList>
            <person name="Wang L."/>
            <person name="Zhu T."/>
            <person name="Rodriguez J.C."/>
            <person name="Deal K.R."/>
            <person name="Dubcovsky J."/>
            <person name="McGuire P.E."/>
            <person name="Lux T."/>
            <person name="Spannagl M."/>
            <person name="Mayer K.F.X."/>
            <person name="Baldrich P."/>
            <person name="Meyers B.C."/>
            <person name="Huo N."/>
            <person name="Gu Y.Q."/>
            <person name="Zhou H."/>
            <person name="Devos K.M."/>
            <person name="Bennetzen J.L."/>
            <person name="Unver T."/>
            <person name="Budak H."/>
            <person name="Gulick P.J."/>
            <person name="Galiba G."/>
            <person name="Kalapos B."/>
            <person name="Nelson D.R."/>
            <person name="Li P."/>
            <person name="You F.M."/>
            <person name="Luo M.C."/>
            <person name="Dvorak J."/>
        </authorList>
    </citation>
    <scope>NUCLEOTIDE SEQUENCE [LARGE SCALE GENOMIC DNA]</scope>
    <source>
        <strain evidence="3">cv. AL8/78</strain>
    </source>
</reference>
<name>A0A453G9X7_AEGTS</name>
<evidence type="ECO:0000313" key="4">
    <source>
        <dbReference type="Proteomes" id="UP000015105"/>
    </source>
</evidence>
<evidence type="ECO:0000259" key="2">
    <source>
        <dbReference type="Pfam" id="PF23209"/>
    </source>
</evidence>
<organism evidence="3 4">
    <name type="scientific">Aegilops tauschii subsp. strangulata</name>
    <name type="common">Goatgrass</name>
    <dbReference type="NCBI Taxonomy" id="200361"/>
    <lineage>
        <taxon>Eukaryota</taxon>
        <taxon>Viridiplantae</taxon>
        <taxon>Streptophyta</taxon>
        <taxon>Embryophyta</taxon>
        <taxon>Tracheophyta</taxon>
        <taxon>Spermatophyta</taxon>
        <taxon>Magnoliopsida</taxon>
        <taxon>Liliopsida</taxon>
        <taxon>Poales</taxon>
        <taxon>Poaceae</taxon>
        <taxon>BOP clade</taxon>
        <taxon>Pooideae</taxon>
        <taxon>Triticodae</taxon>
        <taxon>Triticeae</taxon>
        <taxon>Triticinae</taxon>
        <taxon>Aegilops</taxon>
    </lineage>
</organism>
<evidence type="ECO:0000313" key="3">
    <source>
        <dbReference type="EnsemblPlants" id="AET3Gv20930700.13"/>
    </source>
</evidence>
<dbReference type="Proteomes" id="UP000015105">
    <property type="component" value="Chromosome 3D"/>
</dbReference>
<dbReference type="EnsemblPlants" id="AET3Gv20930700.13">
    <property type="protein sequence ID" value="AET3Gv20930700.13"/>
    <property type="gene ID" value="AET3Gv20930700"/>
</dbReference>
<feature type="domain" description="Increased DNA methylation 1 C-terminal" evidence="2">
    <location>
        <begin position="20"/>
        <end position="75"/>
    </location>
</feature>
<reference evidence="4" key="2">
    <citation type="journal article" date="2017" name="Nat. Plants">
        <title>The Aegilops tauschii genome reveals multiple impacts of transposons.</title>
        <authorList>
            <person name="Zhao G."/>
            <person name="Zou C."/>
            <person name="Li K."/>
            <person name="Wang K."/>
            <person name="Li T."/>
            <person name="Gao L."/>
            <person name="Zhang X."/>
            <person name="Wang H."/>
            <person name="Yang Z."/>
            <person name="Liu X."/>
            <person name="Jiang W."/>
            <person name="Mao L."/>
            <person name="Kong X."/>
            <person name="Jiao Y."/>
            <person name="Jia J."/>
        </authorList>
    </citation>
    <scope>NUCLEOTIDE SEQUENCE [LARGE SCALE GENOMIC DNA]</scope>
    <source>
        <strain evidence="4">cv. AL8/78</strain>
    </source>
</reference>
<dbReference type="AlphaFoldDB" id="A0A453G9X7"/>
<reference evidence="3" key="4">
    <citation type="submission" date="2019-03" db="UniProtKB">
        <authorList>
            <consortium name="EnsemblPlants"/>
        </authorList>
    </citation>
    <scope>IDENTIFICATION</scope>
</reference>
<keyword evidence="4" id="KW-1185">Reference proteome</keyword>
<feature type="chain" id="PRO_5019353581" description="Increased DNA methylation 1 C-terminal domain-containing protein" evidence="1">
    <location>
        <begin position="20"/>
        <end position="126"/>
    </location>
</feature>
<feature type="signal peptide" evidence="1">
    <location>
        <begin position="1"/>
        <end position="19"/>
    </location>
</feature>
<sequence length="126" mass="13849">FRHISFVSFALMHVHLLSRQVLESVQVENLVISAVAEVVDTWKKLGFMTVDPQLRDEAKRLSMVTIAGTILLQKPTALPMTEDELAFLEMGWPLCSFVDLLNGIAFPWPPYADPVAAAVRGAGGKA</sequence>
<reference evidence="4" key="1">
    <citation type="journal article" date="2014" name="Science">
        <title>Ancient hybridizations among the ancestral genomes of bread wheat.</title>
        <authorList>
            <consortium name="International Wheat Genome Sequencing Consortium,"/>
            <person name="Marcussen T."/>
            <person name="Sandve S.R."/>
            <person name="Heier L."/>
            <person name="Spannagl M."/>
            <person name="Pfeifer M."/>
            <person name="Jakobsen K.S."/>
            <person name="Wulff B.B."/>
            <person name="Steuernagel B."/>
            <person name="Mayer K.F."/>
            <person name="Olsen O.A."/>
        </authorList>
    </citation>
    <scope>NUCLEOTIDE SEQUENCE [LARGE SCALE GENOMIC DNA]</scope>
    <source>
        <strain evidence="4">cv. AL8/78</strain>
    </source>
</reference>